<accession>A0A8S4QP94</accession>
<protein>
    <submittedName>
        <fullName evidence="1">Jg23328 protein</fullName>
    </submittedName>
</protein>
<reference evidence="1" key="1">
    <citation type="submission" date="2022-03" db="EMBL/GenBank/DDBJ databases">
        <authorList>
            <person name="Lindestad O."/>
        </authorList>
    </citation>
    <scope>NUCLEOTIDE SEQUENCE</scope>
</reference>
<dbReference type="Gene3D" id="3.30.70.1820">
    <property type="entry name" value="L1 transposable element, RRM domain"/>
    <property type="match status" value="1"/>
</dbReference>
<comment type="caution">
    <text evidence="1">The sequence shown here is derived from an EMBL/GenBank/DDBJ whole genome shotgun (WGS) entry which is preliminary data.</text>
</comment>
<evidence type="ECO:0000313" key="1">
    <source>
        <dbReference type="EMBL" id="CAH2211432.1"/>
    </source>
</evidence>
<dbReference type="AlphaFoldDB" id="A0A8S4QP94"/>
<dbReference type="OrthoDB" id="6904596at2759"/>
<organism evidence="1 2">
    <name type="scientific">Pararge aegeria aegeria</name>
    <dbReference type="NCBI Taxonomy" id="348720"/>
    <lineage>
        <taxon>Eukaryota</taxon>
        <taxon>Metazoa</taxon>
        <taxon>Ecdysozoa</taxon>
        <taxon>Arthropoda</taxon>
        <taxon>Hexapoda</taxon>
        <taxon>Insecta</taxon>
        <taxon>Pterygota</taxon>
        <taxon>Neoptera</taxon>
        <taxon>Endopterygota</taxon>
        <taxon>Lepidoptera</taxon>
        <taxon>Glossata</taxon>
        <taxon>Ditrysia</taxon>
        <taxon>Papilionoidea</taxon>
        <taxon>Nymphalidae</taxon>
        <taxon>Satyrinae</taxon>
        <taxon>Satyrini</taxon>
        <taxon>Parargina</taxon>
        <taxon>Pararge</taxon>
    </lineage>
</organism>
<dbReference type="EMBL" id="CAKXAJ010010250">
    <property type="protein sequence ID" value="CAH2211432.1"/>
    <property type="molecule type" value="Genomic_DNA"/>
</dbReference>
<evidence type="ECO:0000313" key="2">
    <source>
        <dbReference type="Proteomes" id="UP000838756"/>
    </source>
</evidence>
<gene>
    <name evidence="1" type="primary">jg23328</name>
    <name evidence="1" type="ORF">PAEG_LOCUS3249</name>
</gene>
<proteinExistence type="predicted"/>
<sequence length="259" mass="28639">MATMDVLRKTVEDLATSFNTRMDEFQREVRTSIPAASPSFNINAQFGVFRSFVMTALENLQLQLQLLSRQQDDLDVRTRRKMLLVHGVPEASSENPGLNCVRLLSERLALPDISVSVIKQCHRLGRPAGDKPRPILIKFQDQDLRNKVWFSKTKLKGSGFTLSEFLTKGRHDAFIAARKRFGMTQCWTRDGCVVVLGPDGARHRVTSVAEVIAIPDSRSGTVNSATSSATSSATTSAATIALVTPKSNVTVRARKPIRK</sequence>
<dbReference type="Proteomes" id="UP000838756">
    <property type="component" value="Unassembled WGS sequence"/>
</dbReference>
<keyword evidence="2" id="KW-1185">Reference proteome</keyword>
<name>A0A8S4QP94_9NEOP</name>